<proteinExistence type="predicted"/>
<dbReference type="AlphaFoldDB" id="A0A371DW06"/>
<dbReference type="Proteomes" id="UP000256964">
    <property type="component" value="Unassembled WGS sequence"/>
</dbReference>
<accession>A0A371DW06</accession>
<feature type="compositionally biased region" description="Low complexity" evidence="2">
    <location>
        <begin position="19"/>
        <end position="34"/>
    </location>
</feature>
<dbReference type="EMBL" id="KZ857380">
    <property type="protein sequence ID" value="RDX56727.1"/>
    <property type="molecule type" value="Genomic_DNA"/>
</dbReference>
<dbReference type="Pfam" id="PF10253">
    <property type="entry name" value="PRCC"/>
    <property type="match status" value="1"/>
</dbReference>
<dbReference type="STRING" id="139420.A0A371DW06"/>
<protein>
    <recommendedName>
        <fullName evidence="5">Mitotic checkpoint regulator, MAD2B-interacting-domain-containing protein</fullName>
    </recommendedName>
</protein>
<gene>
    <name evidence="3" type="ORF">OH76DRAFT_1426480</name>
</gene>
<evidence type="ECO:0008006" key="5">
    <source>
        <dbReference type="Google" id="ProtNLM"/>
    </source>
</evidence>
<organism evidence="3 4">
    <name type="scientific">Lentinus brumalis</name>
    <dbReference type="NCBI Taxonomy" id="2498619"/>
    <lineage>
        <taxon>Eukaryota</taxon>
        <taxon>Fungi</taxon>
        <taxon>Dikarya</taxon>
        <taxon>Basidiomycota</taxon>
        <taxon>Agaricomycotina</taxon>
        <taxon>Agaricomycetes</taxon>
        <taxon>Polyporales</taxon>
        <taxon>Polyporaceae</taxon>
        <taxon>Lentinus</taxon>
    </lineage>
</organism>
<dbReference type="OrthoDB" id="2555634at2759"/>
<feature type="region of interest" description="Disordered" evidence="2">
    <location>
        <begin position="234"/>
        <end position="286"/>
    </location>
</feature>
<feature type="compositionally biased region" description="Low complexity" evidence="2">
    <location>
        <begin position="234"/>
        <end position="252"/>
    </location>
</feature>
<sequence>MLGIEDYGSDSDNGSDVETTAQNSSASTSTSMTAKLPAPTKKSTFSLPPPANASASSSKASSGLSLPQPKAKRTKKIAIGLPSLPKQTDGDVSDPDERPAAKKPRLESGAGASALLSMLPAPKNKAPIAPAPERVLGGGRGPGLVFKTAPSHSARATTVEDAEEDDDREHADTLDSTHTAILEQTTEEKPSLPFMPTSVRRGKANVSVEEKHSAPITRPAVSSAPAADFLGLSSLSSSSSQASTSKVSSISSAPPVSAFPGLPSFTAAPRVDDFVPPEPTPTDPYPGYYLLPSGQWAAYEPEYYKKFYDKWKKEYDAHVRALEKGTVKGFEGAEEEAAEVNALKVMEKAKREIQEREERKALTTAAAEVPDAPKMNIKGAALGGRAKTRHQLSTLLTEAYQNRESLEEKIAQGRRNRKEAGNKYGEWAQICELSPSIADGATGF</sequence>
<evidence type="ECO:0000313" key="4">
    <source>
        <dbReference type="Proteomes" id="UP000256964"/>
    </source>
</evidence>
<feature type="region of interest" description="Disordered" evidence="2">
    <location>
        <begin position="1"/>
        <end position="221"/>
    </location>
</feature>
<keyword evidence="1" id="KW-0175">Coiled coil</keyword>
<feature type="coiled-coil region" evidence="1">
    <location>
        <begin position="339"/>
        <end position="423"/>
    </location>
</feature>
<evidence type="ECO:0000313" key="3">
    <source>
        <dbReference type="EMBL" id="RDX56727.1"/>
    </source>
</evidence>
<dbReference type="InterPro" id="IPR018800">
    <property type="entry name" value="PRCC"/>
</dbReference>
<dbReference type="GO" id="GO:0005634">
    <property type="term" value="C:nucleus"/>
    <property type="evidence" value="ECO:0007669"/>
    <property type="project" value="TreeGrafter"/>
</dbReference>
<evidence type="ECO:0000256" key="1">
    <source>
        <dbReference type="SAM" id="Coils"/>
    </source>
</evidence>
<feature type="compositionally biased region" description="Low complexity" evidence="2">
    <location>
        <begin position="52"/>
        <end position="67"/>
    </location>
</feature>
<feature type="compositionally biased region" description="Low complexity" evidence="2">
    <location>
        <begin position="120"/>
        <end position="135"/>
    </location>
</feature>
<dbReference type="PANTHER" id="PTHR13621:SF2">
    <property type="entry name" value="PROLINE-RICH PROTEIN PRCC"/>
    <property type="match status" value="1"/>
</dbReference>
<dbReference type="PANTHER" id="PTHR13621">
    <property type="entry name" value="PROLINE-RICH PROTEIN PRCC"/>
    <property type="match status" value="1"/>
</dbReference>
<feature type="compositionally biased region" description="Basic and acidic residues" evidence="2">
    <location>
        <begin position="95"/>
        <end position="106"/>
    </location>
</feature>
<name>A0A371DW06_9APHY</name>
<evidence type="ECO:0000256" key="2">
    <source>
        <dbReference type="SAM" id="MobiDB-lite"/>
    </source>
</evidence>
<reference evidence="3 4" key="1">
    <citation type="journal article" date="2018" name="Biotechnol. Biofuels">
        <title>Integrative visual omics of the white-rot fungus Polyporus brumalis exposes the biotechnological potential of its oxidative enzymes for delignifying raw plant biomass.</title>
        <authorList>
            <person name="Miyauchi S."/>
            <person name="Rancon A."/>
            <person name="Drula E."/>
            <person name="Hage H."/>
            <person name="Chaduli D."/>
            <person name="Favel A."/>
            <person name="Grisel S."/>
            <person name="Henrissat B."/>
            <person name="Herpoel-Gimbert I."/>
            <person name="Ruiz-Duenas F.J."/>
            <person name="Chevret D."/>
            <person name="Hainaut M."/>
            <person name="Lin J."/>
            <person name="Wang M."/>
            <person name="Pangilinan J."/>
            <person name="Lipzen A."/>
            <person name="Lesage-Meessen L."/>
            <person name="Navarro D."/>
            <person name="Riley R."/>
            <person name="Grigoriev I.V."/>
            <person name="Zhou S."/>
            <person name="Raouche S."/>
            <person name="Rosso M.N."/>
        </authorList>
    </citation>
    <scope>NUCLEOTIDE SEQUENCE [LARGE SCALE GENOMIC DNA]</scope>
    <source>
        <strain evidence="3 4">BRFM 1820</strain>
    </source>
</reference>
<keyword evidence="4" id="KW-1185">Reference proteome</keyword>